<gene>
    <name evidence="9" type="ORF">V6U78_02430</name>
</gene>
<evidence type="ECO:0000313" key="10">
    <source>
        <dbReference type="Proteomes" id="UP001621714"/>
    </source>
</evidence>
<organism evidence="9 10">
    <name type="scientific">Marinospirillum alkalitolerans</name>
    <dbReference type="NCBI Taxonomy" id="3123374"/>
    <lineage>
        <taxon>Bacteria</taxon>
        <taxon>Pseudomonadati</taxon>
        <taxon>Pseudomonadota</taxon>
        <taxon>Gammaproteobacteria</taxon>
        <taxon>Oceanospirillales</taxon>
        <taxon>Oceanospirillaceae</taxon>
        <taxon>Marinospirillum</taxon>
    </lineage>
</organism>
<feature type="transmembrane region" description="Helical" evidence="8">
    <location>
        <begin position="44"/>
        <end position="62"/>
    </location>
</feature>
<evidence type="ECO:0000256" key="1">
    <source>
        <dbReference type="ARBA" id="ARBA00004651"/>
    </source>
</evidence>
<evidence type="ECO:0000256" key="6">
    <source>
        <dbReference type="ARBA" id="ARBA00022989"/>
    </source>
</evidence>
<feature type="transmembrane region" description="Helical" evidence="8">
    <location>
        <begin position="165"/>
        <end position="182"/>
    </location>
</feature>
<evidence type="ECO:0000256" key="7">
    <source>
        <dbReference type="ARBA" id="ARBA00023136"/>
    </source>
</evidence>
<feature type="transmembrane region" description="Helical" evidence="8">
    <location>
        <begin position="212"/>
        <end position="228"/>
    </location>
</feature>
<dbReference type="EMBL" id="JBANFI010000001">
    <property type="protein sequence ID" value="MFK7159895.1"/>
    <property type="molecule type" value="Genomic_DNA"/>
</dbReference>
<keyword evidence="4" id="KW-1003">Cell membrane</keyword>
<evidence type="ECO:0000256" key="3">
    <source>
        <dbReference type="ARBA" id="ARBA00022448"/>
    </source>
</evidence>
<evidence type="ECO:0000256" key="2">
    <source>
        <dbReference type="ARBA" id="ARBA00010735"/>
    </source>
</evidence>
<dbReference type="InterPro" id="IPR011606">
    <property type="entry name" value="Brnchd-chn_aa_trnsp_permease"/>
</dbReference>
<keyword evidence="10" id="KW-1185">Reference proteome</keyword>
<protein>
    <submittedName>
        <fullName evidence="9">AzlC family ABC transporter permease</fullName>
    </submittedName>
</protein>
<sequence>MTTRLLDAAGVRSGFQRLLPLGFFVAAFGLAFGLAAAQRGLSDVEALLMSALVFAGASQFAALELWQAEIPFVALAITTFAINSRHLLMGASLYRWMQPLPWGQRHGVLALLSDANWAMAMQDYQHGQRNLGIVLGGGLAIWLAWMLGCLTGLLVTSGIPHPEALGLDMVLSCFLLSMALGAPVQKRQLVIWGVAALAAGLAWHFLPDHTHVVLGALAGGLVGALWLPDDLKTKAA</sequence>
<dbReference type="PANTHER" id="PTHR34979">
    <property type="entry name" value="INNER MEMBRANE PROTEIN YGAZ"/>
    <property type="match status" value="1"/>
</dbReference>
<name>A0ABW8PUH2_9GAMM</name>
<comment type="similarity">
    <text evidence="2">Belongs to the AzlC family.</text>
</comment>
<dbReference type="Proteomes" id="UP001621714">
    <property type="component" value="Unassembled WGS sequence"/>
</dbReference>
<comment type="caution">
    <text evidence="9">The sequence shown here is derived from an EMBL/GenBank/DDBJ whole genome shotgun (WGS) entry which is preliminary data.</text>
</comment>
<feature type="transmembrane region" description="Helical" evidence="8">
    <location>
        <begin position="131"/>
        <end position="159"/>
    </location>
</feature>
<feature type="transmembrane region" description="Helical" evidence="8">
    <location>
        <begin position="18"/>
        <end position="37"/>
    </location>
</feature>
<dbReference type="RefSeq" id="WP_405336829.1">
    <property type="nucleotide sequence ID" value="NZ_JBANFI010000001.1"/>
</dbReference>
<evidence type="ECO:0000256" key="4">
    <source>
        <dbReference type="ARBA" id="ARBA00022475"/>
    </source>
</evidence>
<reference evidence="9 10" key="1">
    <citation type="submission" date="2024-02" db="EMBL/GenBank/DDBJ databases">
        <title>Marinospirillum sp. MEB 164 isolated from Lonar lake sediment.</title>
        <authorList>
            <person name="Joshi A."/>
            <person name="Thite S."/>
        </authorList>
    </citation>
    <scope>NUCLEOTIDE SEQUENCE [LARGE SCALE GENOMIC DNA]</scope>
    <source>
        <strain evidence="9 10">MEB164</strain>
    </source>
</reference>
<keyword evidence="3" id="KW-0813">Transport</keyword>
<keyword evidence="6 8" id="KW-1133">Transmembrane helix</keyword>
<evidence type="ECO:0000256" key="5">
    <source>
        <dbReference type="ARBA" id="ARBA00022692"/>
    </source>
</evidence>
<keyword evidence="7 8" id="KW-0472">Membrane</keyword>
<dbReference type="PANTHER" id="PTHR34979:SF1">
    <property type="entry name" value="INNER MEMBRANE PROTEIN YGAZ"/>
    <property type="match status" value="1"/>
</dbReference>
<evidence type="ECO:0000313" key="9">
    <source>
        <dbReference type="EMBL" id="MFK7159895.1"/>
    </source>
</evidence>
<feature type="transmembrane region" description="Helical" evidence="8">
    <location>
        <begin position="189"/>
        <end position="206"/>
    </location>
</feature>
<keyword evidence="5 8" id="KW-0812">Transmembrane</keyword>
<evidence type="ECO:0000256" key="8">
    <source>
        <dbReference type="SAM" id="Phobius"/>
    </source>
</evidence>
<proteinExistence type="inferred from homology"/>
<dbReference type="Pfam" id="PF03591">
    <property type="entry name" value="AzlC"/>
    <property type="match status" value="1"/>
</dbReference>
<feature type="transmembrane region" description="Helical" evidence="8">
    <location>
        <begin position="68"/>
        <end position="88"/>
    </location>
</feature>
<comment type="subcellular location">
    <subcellularLocation>
        <location evidence="1">Cell membrane</location>
        <topology evidence="1">Multi-pass membrane protein</topology>
    </subcellularLocation>
</comment>
<accession>A0ABW8PUH2</accession>